<dbReference type="PANTHER" id="PTHR44229:SF4">
    <property type="entry name" value="15-HYDROXYPROSTAGLANDIN DEHYDROGENASE [NAD(+)]"/>
    <property type="match status" value="1"/>
</dbReference>
<accession>A0ABR0EGX7</accession>
<gene>
    <name evidence="4" type="ORF">PRZ48_008951</name>
</gene>
<evidence type="ECO:0000256" key="2">
    <source>
        <dbReference type="ARBA" id="ARBA00022857"/>
    </source>
</evidence>
<comment type="similarity">
    <text evidence="1">Belongs to the short-chain dehydrogenases/reductases (SDR) family.</text>
</comment>
<keyword evidence="2" id="KW-0521">NADP</keyword>
<evidence type="ECO:0008006" key="6">
    <source>
        <dbReference type="Google" id="ProtNLM"/>
    </source>
</evidence>
<evidence type="ECO:0000313" key="4">
    <source>
        <dbReference type="EMBL" id="KAK4500761.1"/>
    </source>
</evidence>
<dbReference type="SUPFAM" id="SSF51735">
    <property type="entry name" value="NAD(P)-binding Rossmann-fold domains"/>
    <property type="match status" value="1"/>
</dbReference>
<dbReference type="Proteomes" id="UP001305779">
    <property type="component" value="Unassembled WGS sequence"/>
</dbReference>
<dbReference type="PANTHER" id="PTHR44229">
    <property type="entry name" value="15-HYDROXYPROSTAGLANDIN DEHYDROGENASE [NAD(+)]"/>
    <property type="match status" value="1"/>
</dbReference>
<dbReference type="PROSITE" id="PS00061">
    <property type="entry name" value="ADH_SHORT"/>
    <property type="match status" value="1"/>
</dbReference>
<dbReference type="Pfam" id="PF00106">
    <property type="entry name" value="adh_short"/>
    <property type="match status" value="1"/>
</dbReference>
<dbReference type="Gene3D" id="3.40.50.720">
    <property type="entry name" value="NAD(P)-binding Rossmann-like Domain"/>
    <property type="match status" value="1"/>
</dbReference>
<dbReference type="EMBL" id="JAXOVC010000006">
    <property type="protein sequence ID" value="KAK4500761.1"/>
    <property type="molecule type" value="Genomic_DNA"/>
</dbReference>
<sequence>MPVGHFPLEDKLIVVTGGGSGICLAFVRLAMESGARGVLICDLKLLPEAENTLSDKVRFMKCDVSSWSNLEAIPSKVQQAFGPNAVADIYIAGAAIFEPEWSSWLYDTENQGGYHAMRVNAEHPMKLTRIAMRSCLSVNKPCVVLILSSVAGVYGGYATAMYCATKHAITGFTKSMAQADVDESCKIVAILPGQVSTPLWTGPAAKKVAAQFQYREKNSISAEEVAEAMKEMIEDEEGRYPGGSLLGVSKEKGRELFESLQGIVGDGSAAFRRWEDGVFEPVREVFRRERGARL</sequence>
<organism evidence="4 5">
    <name type="scientific">Zasmidium cellare</name>
    <name type="common">Wine cellar mold</name>
    <name type="synonym">Racodium cellare</name>
    <dbReference type="NCBI Taxonomy" id="395010"/>
    <lineage>
        <taxon>Eukaryota</taxon>
        <taxon>Fungi</taxon>
        <taxon>Dikarya</taxon>
        <taxon>Ascomycota</taxon>
        <taxon>Pezizomycotina</taxon>
        <taxon>Dothideomycetes</taxon>
        <taxon>Dothideomycetidae</taxon>
        <taxon>Mycosphaerellales</taxon>
        <taxon>Mycosphaerellaceae</taxon>
        <taxon>Zasmidium</taxon>
    </lineage>
</organism>
<comment type="caution">
    <text evidence="4">The sequence shown here is derived from an EMBL/GenBank/DDBJ whole genome shotgun (WGS) entry which is preliminary data.</text>
</comment>
<dbReference type="InterPro" id="IPR020904">
    <property type="entry name" value="Sc_DH/Rdtase_CS"/>
</dbReference>
<name>A0ABR0EGX7_ZASCE</name>
<protein>
    <recommendedName>
        <fullName evidence="6">NAD(P)-binding protein</fullName>
    </recommendedName>
</protein>
<keyword evidence="5" id="KW-1185">Reference proteome</keyword>
<evidence type="ECO:0000256" key="1">
    <source>
        <dbReference type="ARBA" id="ARBA00006484"/>
    </source>
</evidence>
<evidence type="ECO:0000256" key="3">
    <source>
        <dbReference type="ARBA" id="ARBA00023002"/>
    </source>
</evidence>
<keyword evidence="3" id="KW-0560">Oxidoreductase</keyword>
<reference evidence="4 5" key="1">
    <citation type="journal article" date="2023" name="G3 (Bethesda)">
        <title>A chromosome-level genome assembly of Zasmidium syzygii isolated from banana leaves.</title>
        <authorList>
            <person name="van Westerhoven A.C."/>
            <person name="Mehrabi R."/>
            <person name="Talebi R."/>
            <person name="Steentjes M.B.F."/>
            <person name="Corcolon B."/>
            <person name="Chong P.A."/>
            <person name="Kema G.H.J."/>
            <person name="Seidl M.F."/>
        </authorList>
    </citation>
    <scope>NUCLEOTIDE SEQUENCE [LARGE SCALE GENOMIC DNA]</scope>
    <source>
        <strain evidence="4 5">P124</strain>
    </source>
</reference>
<proteinExistence type="inferred from homology"/>
<dbReference type="InterPro" id="IPR036291">
    <property type="entry name" value="NAD(P)-bd_dom_sf"/>
</dbReference>
<dbReference type="PRINTS" id="PR00081">
    <property type="entry name" value="GDHRDH"/>
</dbReference>
<dbReference type="InterPro" id="IPR002347">
    <property type="entry name" value="SDR_fam"/>
</dbReference>
<evidence type="ECO:0000313" key="5">
    <source>
        <dbReference type="Proteomes" id="UP001305779"/>
    </source>
</evidence>